<comment type="caution">
    <text evidence="1">The sequence shown here is derived from an EMBL/GenBank/DDBJ whole genome shotgun (WGS) entry which is preliminary data.</text>
</comment>
<evidence type="ECO:0000313" key="2">
    <source>
        <dbReference type="Proteomes" id="UP001177021"/>
    </source>
</evidence>
<protein>
    <submittedName>
        <fullName evidence="1">Uncharacterized protein</fullName>
    </submittedName>
</protein>
<dbReference type="Proteomes" id="UP001177021">
    <property type="component" value="Unassembled WGS sequence"/>
</dbReference>
<accession>A0ACB0KP77</accession>
<keyword evidence="2" id="KW-1185">Reference proteome</keyword>
<proteinExistence type="predicted"/>
<name>A0ACB0KP77_TRIPR</name>
<evidence type="ECO:0000313" key="1">
    <source>
        <dbReference type="EMBL" id="CAJ2658999.1"/>
    </source>
</evidence>
<reference evidence="1" key="1">
    <citation type="submission" date="2023-10" db="EMBL/GenBank/DDBJ databases">
        <authorList>
            <person name="Rodriguez Cubillos JULIANA M."/>
            <person name="De Vega J."/>
        </authorList>
    </citation>
    <scope>NUCLEOTIDE SEQUENCE</scope>
</reference>
<gene>
    <name evidence="1" type="ORF">MILVUS5_LOCUS25278</name>
</gene>
<sequence length="388" mass="44994">MIEETFTVNNQLSSVDYLQSATLSFDLVEEILCRLSVKVLLQFRCVCKSWNSLICNPKFTKKHLNMSTTRRLHFLSYSNPLHKYIITSCPLHCVSTTVSNKDVTQLEYPSNNHSCAHHEIVGSYNGILCLAQVYSYVYYVLLWNPSIRKVKELPRLEEPRYMSQWTFGFGYDFVTNNYKVVAVLSYYVHDSVGDSVGKTVVKVNTLGTNFWKNIQEFPFDSTPEMDSGIFVSGTINWLTSKPWGEKSCFVVSLDLGKESYQKVLLPDHREEDVTISYLSVLRDCLCMMYGHDIWIMKEYGNKESWTKLFSVSYMQDHPSESYYLTKAFYMFEDDQVLLQYFGDLGLKLIVYDPRIGTFKFIKFENKSIYNMISPCTEFCIESLISPCS</sequence>
<organism evidence="1 2">
    <name type="scientific">Trifolium pratense</name>
    <name type="common">Red clover</name>
    <dbReference type="NCBI Taxonomy" id="57577"/>
    <lineage>
        <taxon>Eukaryota</taxon>
        <taxon>Viridiplantae</taxon>
        <taxon>Streptophyta</taxon>
        <taxon>Embryophyta</taxon>
        <taxon>Tracheophyta</taxon>
        <taxon>Spermatophyta</taxon>
        <taxon>Magnoliopsida</taxon>
        <taxon>eudicotyledons</taxon>
        <taxon>Gunneridae</taxon>
        <taxon>Pentapetalae</taxon>
        <taxon>rosids</taxon>
        <taxon>fabids</taxon>
        <taxon>Fabales</taxon>
        <taxon>Fabaceae</taxon>
        <taxon>Papilionoideae</taxon>
        <taxon>50 kb inversion clade</taxon>
        <taxon>NPAAA clade</taxon>
        <taxon>Hologalegina</taxon>
        <taxon>IRL clade</taxon>
        <taxon>Trifolieae</taxon>
        <taxon>Trifolium</taxon>
    </lineage>
</organism>
<dbReference type="EMBL" id="CASHSV030000311">
    <property type="protein sequence ID" value="CAJ2658999.1"/>
    <property type="molecule type" value="Genomic_DNA"/>
</dbReference>